<sequence>MEEPNKAVCPFVLAGCEASDHPSLSEANISGTHSALLPFRSCHRLCLTGTSSAKWSLYTALTETISISTSHAGQSGRATMIFFFAASQVQVNGRMEKPVIKISMSLSFVCVFDTSSDFTLCKCAYLHTLLSSCCFCESIIKALNPCDNVYPMLNISLRAHSAAGK</sequence>
<dbReference type="EMBL" id="CM015729">
    <property type="protein sequence ID" value="KAF3702501.1"/>
    <property type="molecule type" value="Genomic_DNA"/>
</dbReference>
<name>A0A6G1QIK1_CHAAH</name>
<dbReference type="AlphaFoldDB" id="A0A6G1QIK1"/>
<reference evidence="1 2" key="1">
    <citation type="submission" date="2019-02" db="EMBL/GenBank/DDBJ databases">
        <title>Opniocepnalus argus genome.</title>
        <authorList>
            <person name="Zhou C."/>
            <person name="Xiao S."/>
        </authorList>
    </citation>
    <scope>NUCLEOTIDE SEQUENCE [LARGE SCALE GENOMIC DNA]</scope>
    <source>
        <strain evidence="1">OARG1902GOOAL</strain>
        <tissue evidence="1">Muscle</tissue>
    </source>
</reference>
<reference evidence="2" key="2">
    <citation type="submission" date="2019-02" db="EMBL/GenBank/DDBJ databases">
        <title>Opniocepnalus argus Var Kimnra genome.</title>
        <authorList>
            <person name="Zhou C."/>
            <person name="Xiao S."/>
        </authorList>
    </citation>
    <scope>NUCLEOTIDE SEQUENCE [LARGE SCALE GENOMIC DNA]</scope>
</reference>
<keyword evidence="2" id="KW-1185">Reference proteome</keyword>
<evidence type="ECO:0000313" key="1">
    <source>
        <dbReference type="EMBL" id="KAF3702501.1"/>
    </source>
</evidence>
<protein>
    <submittedName>
        <fullName evidence="1">Uncharacterized protein</fullName>
    </submittedName>
</protein>
<gene>
    <name evidence="1" type="ORF">EXN66_Car018189</name>
</gene>
<accession>A0A6G1QIK1</accession>
<dbReference type="Proteomes" id="UP000503349">
    <property type="component" value="Chromosome 18"/>
</dbReference>
<proteinExistence type="predicted"/>
<organism evidence="1 2">
    <name type="scientific">Channa argus</name>
    <name type="common">Northern snakehead</name>
    <name type="synonym">Ophicephalus argus</name>
    <dbReference type="NCBI Taxonomy" id="215402"/>
    <lineage>
        <taxon>Eukaryota</taxon>
        <taxon>Metazoa</taxon>
        <taxon>Chordata</taxon>
        <taxon>Craniata</taxon>
        <taxon>Vertebrata</taxon>
        <taxon>Euteleostomi</taxon>
        <taxon>Actinopterygii</taxon>
        <taxon>Neopterygii</taxon>
        <taxon>Teleostei</taxon>
        <taxon>Neoteleostei</taxon>
        <taxon>Acanthomorphata</taxon>
        <taxon>Anabantaria</taxon>
        <taxon>Anabantiformes</taxon>
        <taxon>Channoidei</taxon>
        <taxon>Channidae</taxon>
        <taxon>Channa</taxon>
    </lineage>
</organism>
<evidence type="ECO:0000313" key="2">
    <source>
        <dbReference type="Proteomes" id="UP000503349"/>
    </source>
</evidence>